<dbReference type="AlphaFoldDB" id="A0A0L0H4Z5"/>
<evidence type="ECO:0000313" key="3">
    <source>
        <dbReference type="Proteomes" id="UP000053201"/>
    </source>
</evidence>
<feature type="region of interest" description="Disordered" evidence="1">
    <location>
        <begin position="92"/>
        <end position="112"/>
    </location>
</feature>
<dbReference type="EMBL" id="KQ257476">
    <property type="protein sequence ID" value="KNC95793.1"/>
    <property type="molecule type" value="Genomic_DNA"/>
</dbReference>
<dbReference type="Proteomes" id="UP000053201">
    <property type="component" value="Unassembled WGS sequence"/>
</dbReference>
<sequence length="112" mass="12247">MTAASPAHRLGAETLFPPIHQSMWNGKRAAGSGEARPGYTERQTNPQSRVSRGLREPTSPHSNIVYDLGTTKTYLRVSLTRWRAAARARCRGTFSGQTADDGGRAGDRSYKV</sequence>
<feature type="compositionally biased region" description="Polar residues" evidence="1">
    <location>
        <begin position="41"/>
        <end position="50"/>
    </location>
</feature>
<evidence type="ECO:0000313" key="2">
    <source>
        <dbReference type="EMBL" id="KNC95793.1"/>
    </source>
</evidence>
<keyword evidence="3" id="KW-1185">Reference proteome</keyword>
<dbReference type="GeneID" id="27691922"/>
<accession>A0A0L0H4Z5</accession>
<evidence type="ECO:0000256" key="1">
    <source>
        <dbReference type="SAM" id="MobiDB-lite"/>
    </source>
</evidence>
<dbReference type="RefSeq" id="XP_016603833.1">
    <property type="nucleotide sequence ID" value="XM_016756935.1"/>
</dbReference>
<feature type="compositionally biased region" description="Basic and acidic residues" evidence="1">
    <location>
        <begin position="101"/>
        <end position="112"/>
    </location>
</feature>
<name>A0A0L0H4Z5_SPIPD</name>
<gene>
    <name evidence="2" type="ORF">SPPG_08788</name>
</gene>
<reference evidence="2 3" key="1">
    <citation type="submission" date="2009-08" db="EMBL/GenBank/DDBJ databases">
        <title>The Genome Sequence of Spizellomyces punctatus strain DAOM BR117.</title>
        <authorList>
            <consortium name="The Broad Institute Genome Sequencing Platform"/>
            <person name="Russ C."/>
            <person name="Cuomo C."/>
            <person name="Shea T."/>
            <person name="Young S.K."/>
            <person name="Zeng Q."/>
            <person name="Koehrsen M."/>
            <person name="Haas B."/>
            <person name="Borodovsky M."/>
            <person name="Guigo R."/>
            <person name="Alvarado L."/>
            <person name="Berlin A."/>
            <person name="Bochicchio J."/>
            <person name="Borenstein D."/>
            <person name="Chapman S."/>
            <person name="Chen Z."/>
            <person name="Engels R."/>
            <person name="Freedman E."/>
            <person name="Gellesch M."/>
            <person name="Goldberg J."/>
            <person name="Griggs A."/>
            <person name="Gujja S."/>
            <person name="Heiman D."/>
            <person name="Hepburn T."/>
            <person name="Howarth C."/>
            <person name="Jen D."/>
            <person name="Larson L."/>
            <person name="Lewis B."/>
            <person name="Mehta T."/>
            <person name="Park D."/>
            <person name="Pearson M."/>
            <person name="Roberts A."/>
            <person name="Saif S."/>
            <person name="Shenoy N."/>
            <person name="Sisk P."/>
            <person name="Stolte C."/>
            <person name="Sykes S."/>
            <person name="Thomson T."/>
            <person name="Walk T."/>
            <person name="White J."/>
            <person name="Yandava C."/>
            <person name="Burger G."/>
            <person name="Gray M.W."/>
            <person name="Holland P.W.H."/>
            <person name="King N."/>
            <person name="Lang F.B.F."/>
            <person name="Roger A.J."/>
            <person name="Ruiz-Trillo I."/>
            <person name="Lander E."/>
            <person name="Nusbaum C."/>
        </authorList>
    </citation>
    <scope>NUCLEOTIDE SEQUENCE [LARGE SCALE GENOMIC DNA]</scope>
    <source>
        <strain evidence="2 3">DAOM BR117</strain>
    </source>
</reference>
<feature type="region of interest" description="Disordered" evidence="1">
    <location>
        <begin position="1"/>
        <end position="65"/>
    </location>
</feature>
<dbReference type="InParanoid" id="A0A0L0H4Z5"/>
<proteinExistence type="predicted"/>
<organism evidence="2 3">
    <name type="scientific">Spizellomyces punctatus (strain DAOM BR117)</name>
    <dbReference type="NCBI Taxonomy" id="645134"/>
    <lineage>
        <taxon>Eukaryota</taxon>
        <taxon>Fungi</taxon>
        <taxon>Fungi incertae sedis</taxon>
        <taxon>Chytridiomycota</taxon>
        <taxon>Chytridiomycota incertae sedis</taxon>
        <taxon>Chytridiomycetes</taxon>
        <taxon>Spizellomycetales</taxon>
        <taxon>Spizellomycetaceae</taxon>
        <taxon>Spizellomyces</taxon>
    </lineage>
</organism>
<protein>
    <submittedName>
        <fullName evidence="2">Uncharacterized protein</fullName>
    </submittedName>
</protein>
<dbReference type="VEuPathDB" id="FungiDB:SPPG_08788"/>